<dbReference type="Proteomes" id="UP000502136">
    <property type="component" value="Chromosome"/>
</dbReference>
<accession>A0A6H2GW02</accession>
<feature type="transmembrane region" description="Helical" evidence="1">
    <location>
        <begin position="213"/>
        <end position="230"/>
    </location>
</feature>
<keyword evidence="1" id="KW-0812">Transmembrane</keyword>
<feature type="transmembrane region" description="Helical" evidence="1">
    <location>
        <begin position="135"/>
        <end position="153"/>
    </location>
</feature>
<organism evidence="3 4">
    <name type="scientific">Paenibacillus albicereus</name>
    <dbReference type="NCBI Taxonomy" id="2726185"/>
    <lineage>
        <taxon>Bacteria</taxon>
        <taxon>Bacillati</taxon>
        <taxon>Bacillota</taxon>
        <taxon>Bacilli</taxon>
        <taxon>Bacillales</taxon>
        <taxon>Paenibacillaceae</taxon>
        <taxon>Paenibacillus</taxon>
    </lineage>
</organism>
<feature type="transmembrane region" description="Helical" evidence="1">
    <location>
        <begin position="87"/>
        <end position="110"/>
    </location>
</feature>
<feature type="transmembrane region" description="Helical" evidence="1">
    <location>
        <begin position="46"/>
        <end position="67"/>
    </location>
</feature>
<protein>
    <submittedName>
        <fullName evidence="3">CPBP family intramembrane metalloprotease</fullName>
    </submittedName>
</protein>
<evidence type="ECO:0000256" key="1">
    <source>
        <dbReference type="SAM" id="Phobius"/>
    </source>
</evidence>
<proteinExistence type="predicted"/>
<dbReference type="InterPro" id="IPR003675">
    <property type="entry name" value="Rce1/LyrA-like_dom"/>
</dbReference>
<dbReference type="EMBL" id="CP051428">
    <property type="protein sequence ID" value="QJC51346.1"/>
    <property type="molecule type" value="Genomic_DNA"/>
</dbReference>
<name>A0A6H2GW02_9BACL</name>
<keyword evidence="1" id="KW-1133">Transmembrane helix</keyword>
<feature type="transmembrane region" description="Helical" evidence="1">
    <location>
        <begin position="242"/>
        <end position="262"/>
    </location>
</feature>
<keyword evidence="3" id="KW-0645">Protease</keyword>
<dbReference type="AlphaFoldDB" id="A0A6H2GW02"/>
<evidence type="ECO:0000313" key="3">
    <source>
        <dbReference type="EMBL" id="QJC51346.1"/>
    </source>
</evidence>
<dbReference type="RefSeq" id="WP_168906997.1">
    <property type="nucleotide sequence ID" value="NZ_CP051428.1"/>
</dbReference>
<keyword evidence="1" id="KW-0472">Membrane</keyword>
<keyword evidence="3" id="KW-0482">Metalloprotease</keyword>
<sequence length="286" mass="30429">MRKTALAIVRIALYLGVFYAMLYLLNHLYRIDAAAPFVEFLGRNPAMFMAVLFASITAVYALGFAAVRLGTRGRSPSLAEAAGLRRLPAGAALACILIGALGCLFSIGLIETEAVASRFPSIPALVDDLLRGDHLLLAILGAGLIAPAYEELLFRGLILRELRGFLPLAAALLLQALAYAYFQPSLALSFIGFGSGLLYGILRLALNSLWAPILVQITAMSLIFAARPLGAYEAVGALGDAGALGIAVVSLLLMVAAAGWLWRHYASHRLPDDSRPAVRSERTVHG</sequence>
<gene>
    <name evidence="3" type="ORF">HGI30_07165</name>
</gene>
<feature type="domain" description="CAAX prenyl protease 2/Lysostaphin resistance protein A-like" evidence="2">
    <location>
        <begin position="135"/>
        <end position="217"/>
    </location>
</feature>
<reference evidence="3 4" key="1">
    <citation type="submission" date="2020-04" db="EMBL/GenBank/DDBJ databases">
        <title>Novel Paenibacillus strain UniB2 isolated from commercial digestive syrup.</title>
        <authorList>
            <person name="Thorat V."/>
            <person name="Kirdat K."/>
            <person name="Tiwarekar B."/>
            <person name="Yadav A."/>
        </authorList>
    </citation>
    <scope>NUCLEOTIDE SEQUENCE [LARGE SCALE GENOMIC DNA]</scope>
    <source>
        <strain evidence="3 4">UniB2</strain>
    </source>
</reference>
<dbReference type="KEGG" id="palr:HGI30_07165"/>
<evidence type="ECO:0000313" key="4">
    <source>
        <dbReference type="Proteomes" id="UP000502136"/>
    </source>
</evidence>
<keyword evidence="3" id="KW-0378">Hydrolase</keyword>
<dbReference type="GO" id="GO:0008237">
    <property type="term" value="F:metallopeptidase activity"/>
    <property type="evidence" value="ECO:0007669"/>
    <property type="project" value="UniProtKB-KW"/>
</dbReference>
<dbReference type="Pfam" id="PF02517">
    <property type="entry name" value="Rce1-like"/>
    <property type="match status" value="1"/>
</dbReference>
<dbReference type="GO" id="GO:0080120">
    <property type="term" value="P:CAAX-box protein maturation"/>
    <property type="evidence" value="ECO:0007669"/>
    <property type="project" value="UniProtKB-ARBA"/>
</dbReference>
<evidence type="ECO:0000259" key="2">
    <source>
        <dbReference type="Pfam" id="PF02517"/>
    </source>
</evidence>
<dbReference type="GO" id="GO:0006508">
    <property type="term" value="P:proteolysis"/>
    <property type="evidence" value="ECO:0007669"/>
    <property type="project" value="UniProtKB-KW"/>
</dbReference>
<feature type="transmembrane region" description="Helical" evidence="1">
    <location>
        <begin position="165"/>
        <end position="182"/>
    </location>
</feature>
<feature type="transmembrane region" description="Helical" evidence="1">
    <location>
        <begin position="188"/>
        <end position="206"/>
    </location>
</feature>
<dbReference type="GO" id="GO:0004175">
    <property type="term" value="F:endopeptidase activity"/>
    <property type="evidence" value="ECO:0007669"/>
    <property type="project" value="UniProtKB-ARBA"/>
</dbReference>
<feature type="transmembrane region" description="Helical" evidence="1">
    <location>
        <begin position="7"/>
        <end position="26"/>
    </location>
</feature>
<keyword evidence="4" id="KW-1185">Reference proteome</keyword>